<gene>
    <name evidence="2" type="ORF">DRP53_01350</name>
</gene>
<keyword evidence="2" id="KW-0808">Transferase</keyword>
<dbReference type="InterPro" id="IPR043519">
    <property type="entry name" value="NT_sf"/>
</dbReference>
<dbReference type="CDD" id="cd05403">
    <property type="entry name" value="NT_KNTase_like"/>
    <property type="match status" value="1"/>
</dbReference>
<name>A0A660SLA7_UNCW3</name>
<dbReference type="PANTHER" id="PTHR33933:SF1">
    <property type="entry name" value="PROTEIN ADENYLYLTRANSFERASE MNTA-RELATED"/>
    <property type="match status" value="1"/>
</dbReference>
<evidence type="ECO:0000259" key="1">
    <source>
        <dbReference type="Pfam" id="PF01909"/>
    </source>
</evidence>
<accession>A0A660SLA7</accession>
<protein>
    <submittedName>
        <fullName evidence="2">Nucleotidyltransferase domain-containing protein</fullName>
    </submittedName>
</protein>
<feature type="domain" description="Polymerase nucleotidyl transferase" evidence="1">
    <location>
        <begin position="12"/>
        <end position="59"/>
    </location>
</feature>
<dbReference type="GO" id="GO:0016779">
    <property type="term" value="F:nucleotidyltransferase activity"/>
    <property type="evidence" value="ECO:0007669"/>
    <property type="project" value="InterPro"/>
</dbReference>
<dbReference type="Proteomes" id="UP000268469">
    <property type="component" value="Unassembled WGS sequence"/>
</dbReference>
<dbReference type="EMBL" id="QNBE01000007">
    <property type="protein sequence ID" value="RKX71527.1"/>
    <property type="molecule type" value="Genomic_DNA"/>
</dbReference>
<evidence type="ECO:0000313" key="2">
    <source>
        <dbReference type="EMBL" id="RKX71527.1"/>
    </source>
</evidence>
<sequence length="104" mass="11990">MQKKLTELAHKLILKDERVLKVILFGSLAEGSYSPHSDADLLIIITGDKRRPMDRIPEYLLHFLPAGISIDIFPFTSQEILEENRKPFFNRILKTAITLAERKD</sequence>
<dbReference type="InterPro" id="IPR052548">
    <property type="entry name" value="Type_VII_TA_antitoxin"/>
</dbReference>
<proteinExistence type="predicted"/>
<dbReference type="PANTHER" id="PTHR33933">
    <property type="entry name" value="NUCLEOTIDYLTRANSFERASE"/>
    <property type="match status" value="1"/>
</dbReference>
<dbReference type="InterPro" id="IPR002934">
    <property type="entry name" value="Polymerase_NTP_transf_dom"/>
</dbReference>
<evidence type="ECO:0000313" key="3">
    <source>
        <dbReference type="Proteomes" id="UP000268469"/>
    </source>
</evidence>
<reference evidence="2 3" key="1">
    <citation type="submission" date="2018-06" db="EMBL/GenBank/DDBJ databases">
        <title>Extensive metabolic versatility and redundancy in microbially diverse, dynamic hydrothermal sediments.</title>
        <authorList>
            <person name="Dombrowski N."/>
            <person name="Teske A."/>
            <person name="Baker B.J."/>
        </authorList>
    </citation>
    <scope>NUCLEOTIDE SEQUENCE [LARGE SCALE GENOMIC DNA]</scope>
    <source>
        <strain evidence="2">B36_G15</strain>
    </source>
</reference>
<dbReference type="Pfam" id="PF01909">
    <property type="entry name" value="NTP_transf_2"/>
    <property type="match status" value="1"/>
</dbReference>
<dbReference type="Gene3D" id="3.30.460.10">
    <property type="entry name" value="Beta Polymerase, domain 2"/>
    <property type="match status" value="1"/>
</dbReference>
<dbReference type="AlphaFoldDB" id="A0A660SLA7"/>
<comment type="caution">
    <text evidence="2">The sequence shown here is derived from an EMBL/GenBank/DDBJ whole genome shotgun (WGS) entry which is preliminary data.</text>
</comment>
<dbReference type="SUPFAM" id="SSF81301">
    <property type="entry name" value="Nucleotidyltransferase"/>
    <property type="match status" value="1"/>
</dbReference>
<organism evidence="2 3">
    <name type="scientific">candidate division WOR-3 bacterium</name>
    <dbReference type="NCBI Taxonomy" id="2052148"/>
    <lineage>
        <taxon>Bacteria</taxon>
        <taxon>Bacteria division WOR-3</taxon>
    </lineage>
</organism>